<keyword evidence="1" id="KW-0732">Signal</keyword>
<dbReference type="EMBL" id="FXTO01000034">
    <property type="protein sequence ID" value="SMO96980.1"/>
    <property type="molecule type" value="Genomic_DNA"/>
</dbReference>
<dbReference type="OrthoDB" id="7843865at2"/>
<evidence type="ECO:0008006" key="4">
    <source>
        <dbReference type="Google" id="ProtNLM"/>
    </source>
</evidence>
<reference evidence="2 3" key="1">
    <citation type="submission" date="2017-05" db="EMBL/GenBank/DDBJ databases">
        <authorList>
            <person name="Varghese N."/>
            <person name="Submissions S."/>
        </authorList>
    </citation>
    <scope>NUCLEOTIDE SEQUENCE [LARGE SCALE GENOMIC DNA]</scope>
    <source>
        <strain evidence="2 3">DSM 29506</strain>
    </source>
</reference>
<gene>
    <name evidence="2" type="ORF">SAMN06265173_1347</name>
</gene>
<name>A0A521FN32_9RHOB</name>
<dbReference type="RefSeq" id="WP_142494614.1">
    <property type="nucleotide sequence ID" value="NZ_FXTO01000034.1"/>
</dbReference>
<evidence type="ECO:0000256" key="1">
    <source>
        <dbReference type="SAM" id="SignalP"/>
    </source>
</evidence>
<feature type="signal peptide" evidence="1">
    <location>
        <begin position="1"/>
        <end position="28"/>
    </location>
</feature>
<feature type="chain" id="PRO_5021971026" description="Secreted protein" evidence="1">
    <location>
        <begin position="29"/>
        <end position="218"/>
    </location>
</feature>
<accession>A0A521FN32</accession>
<sequence length="218" mass="22867">MVPSSFAKSFFLCAGLALATAAPQPAAAQTPLKTAELSAQLFLTGVEQSDPVLVIAAAKLRKSLNFRQVDRSPDSAAATTDMPAPQAPLSWEQMLDVAAGLSTEDDALLGLIHDIRSENTKGVTTGQVYSITSIRAGGTDTYPPLPYTGGEYAEVYVEGQSSADLNLYVHDAKGRLVCSDTDISAIAYCGWRPASSEGFTIIVKNKGGAASSYSLITN</sequence>
<keyword evidence="3" id="KW-1185">Reference proteome</keyword>
<organism evidence="2 3">
    <name type="scientific">Thalassovita litoralis</name>
    <dbReference type="NCBI Taxonomy" id="1010611"/>
    <lineage>
        <taxon>Bacteria</taxon>
        <taxon>Pseudomonadati</taxon>
        <taxon>Pseudomonadota</taxon>
        <taxon>Alphaproteobacteria</taxon>
        <taxon>Rhodobacterales</taxon>
        <taxon>Roseobacteraceae</taxon>
        <taxon>Thalassovita</taxon>
    </lineage>
</organism>
<proteinExistence type="predicted"/>
<dbReference type="AlphaFoldDB" id="A0A521FN32"/>
<evidence type="ECO:0000313" key="2">
    <source>
        <dbReference type="EMBL" id="SMO96980.1"/>
    </source>
</evidence>
<evidence type="ECO:0000313" key="3">
    <source>
        <dbReference type="Proteomes" id="UP000316030"/>
    </source>
</evidence>
<protein>
    <recommendedName>
        <fullName evidence="4">Secreted protein</fullName>
    </recommendedName>
</protein>
<dbReference type="Proteomes" id="UP000316030">
    <property type="component" value="Unassembled WGS sequence"/>
</dbReference>